<dbReference type="RefSeq" id="WP_193914709.1">
    <property type="nucleotide sequence ID" value="NZ_JADEXS020000002.1"/>
</dbReference>
<keyword evidence="1" id="KW-0472">Membrane</keyword>
<dbReference type="InterPro" id="IPR024983">
    <property type="entry name" value="CHAT_dom"/>
</dbReference>
<evidence type="ECO:0000256" key="1">
    <source>
        <dbReference type="SAM" id="Phobius"/>
    </source>
</evidence>
<dbReference type="Pfam" id="PF12770">
    <property type="entry name" value="CHAT"/>
    <property type="match status" value="1"/>
</dbReference>
<dbReference type="Pfam" id="PF05226">
    <property type="entry name" value="CHASE2"/>
    <property type="match status" value="1"/>
</dbReference>
<keyword evidence="1" id="KW-0812">Transmembrane</keyword>
<dbReference type="Proteomes" id="UP000622533">
    <property type="component" value="Unassembled WGS sequence"/>
</dbReference>
<feature type="transmembrane region" description="Helical" evidence="1">
    <location>
        <begin position="685"/>
        <end position="702"/>
    </location>
</feature>
<proteinExistence type="predicted"/>
<reference evidence="3" key="1">
    <citation type="submission" date="2020-10" db="EMBL/GenBank/DDBJ databases">
        <authorList>
            <person name="Castelo-Branco R."/>
            <person name="Eusebio N."/>
            <person name="Adriana R."/>
            <person name="Vieira A."/>
            <person name="Brugerolle De Fraissinette N."/>
            <person name="Rezende De Castro R."/>
            <person name="Schneider M.P."/>
            <person name="Vasconcelos V."/>
            <person name="Leao P.N."/>
        </authorList>
    </citation>
    <scope>NUCLEOTIDE SEQUENCE</scope>
    <source>
        <strain evidence="3">LEGE 12446</strain>
    </source>
</reference>
<comment type="caution">
    <text evidence="3">The sequence shown here is derived from an EMBL/GenBank/DDBJ whole genome shotgun (WGS) entry which is preliminary data.</text>
</comment>
<feature type="transmembrane region" description="Helical" evidence="1">
    <location>
        <begin position="709"/>
        <end position="727"/>
    </location>
</feature>
<keyword evidence="4" id="KW-1185">Reference proteome</keyword>
<accession>A0A8J7A9E7</accession>
<dbReference type="EMBL" id="JADEXS010000064">
    <property type="protein sequence ID" value="MBE9022183.1"/>
    <property type="molecule type" value="Genomic_DNA"/>
</dbReference>
<evidence type="ECO:0000313" key="4">
    <source>
        <dbReference type="Proteomes" id="UP000622533"/>
    </source>
</evidence>
<dbReference type="InterPro" id="IPR007890">
    <property type="entry name" value="CHASE2"/>
</dbReference>
<evidence type="ECO:0000313" key="3">
    <source>
        <dbReference type="EMBL" id="MBE9022183.1"/>
    </source>
</evidence>
<name>A0A8J7A9E7_DESMC</name>
<dbReference type="SMART" id="SM01080">
    <property type="entry name" value="CHASE2"/>
    <property type="match status" value="1"/>
</dbReference>
<feature type="domain" description="CHASE2" evidence="2">
    <location>
        <begin position="395"/>
        <end position="698"/>
    </location>
</feature>
<dbReference type="AlphaFoldDB" id="A0A8J7A9E7"/>
<evidence type="ECO:0000259" key="2">
    <source>
        <dbReference type="SMART" id="SM01080"/>
    </source>
</evidence>
<protein>
    <submittedName>
        <fullName evidence="3">CHASE2 domain-containing protein</fullName>
    </submittedName>
</protein>
<organism evidence="3 4">
    <name type="scientific">Desmonostoc muscorum LEGE 12446</name>
    <dbReference type="NCBI Taxonomy" id="1828758"/>
    <lineage>
        <taxon>Bacteria</taxon>
        <taxon>Bacillati</taxon>
        <taxon>Cyanobacteriota</taxon>
        <taxon>Cyanophyceae</taxon>
        <taxon>Nostocales</taxon>
        <taxon>Nostocaceae</taxon>
        <taxon>Desmonostoc</taxon>
    </lineage>
</organism>
<gene>
    <name evidence="3" type="ORF">IQ276_06965</name>
</gene>
<keyword evidence="1" id="KW-1133">Transmembrane helix</keyword>
<sequence length="759" mass="86413">MVKAIAIDFGVGDLVKGFSGVTATLSQVGKSPFWRCRKSILPPAPELDRVYKRWRLLYQSLSQTLLNTRMEIEEGTIERFSEVELKLLCQELAIKLNDWLDSQDFLRDIKEPLSRKLQETDEIEIVIQTDDPLLRQFPWQLWDFLENYPKAEIALSVPEFDLPPQSPKLTEKVRILAILGNGKGIDLKKDRMQLESLSGVELEFLVEPSRQALNQHLWAEKRWDILFFAGHSQTEGEKGVIALNQTEKLSVDDLKHALKNAIAKGLQLAIFNSCDGLGLAKQLEQLHIPQVIVMRYPVPDAIAHEFLKHFLRAFERNDSLYLAIRQAREQLQGIEDKFPCASWLPVLCQNPALTPLTWKELQKKTGFWHRELKPALGLSVVCMGVVILVRSLAWLQPLELKAYDFLMRLKPPEGVDPRLLLVTVTEDDVQQQPAVERGSASLSDRTLDRLLTKLEQSQVTAIGLDIYRENPVRKEYPALAKRMRESDRFFGLCAYGLPGVVPPPEVPPQRQGFNNILLDSADDVLRRNLLAVESPEPCQSYYSLSFQLAKHHIERSQPDYRFIPNNSNGYIQLGTTPFKTLDSDIGGYRHLDYRGHQILINYRNTPQIAETLTLMDFLERYPSEQIGKRIVLIGTVASSFNDHRWYTPIGKMTGVEVQAHFVSQILSTVLDRRTLIWSLPPWGDFLWIWGWSGVGAILACNVRSRRQRFLSYGFMFAILGGSCWGILLVGGWLPLVPSMIVLGLTGGTTLLKKEFPTKL</sequence>